<dbReference type="EMBL" id="KV454427">
    <property type="protein sequence ID" value="ODQ82135.1"/>
    <property type="molecule type" value="Genomic_DNA"/>
</dbReference>
<evidence type="ECO:0000313" key="2">
    <source>
        <dbReference type="Proteomes" id="UP000094336"/>
    </source>
</evidence>
<name>A0A1E3QWT1_9ASCO</name>
<organism evidence="1 2">
    <name type="scientific">Babjeviella inositovora NRRL Y-12698</name>
    <dbReference type="NCBI Taxonomy" id="984486"/>
    <lineage>
        <taxon>Eukaryota</taxon>
        <taxon>Fungi</taxon>
        <taxon>Dikarya</taxon>
        <taxon>Ascomycota</taxon>
        <taxon>Saccharomycotina</taxon>
        <taxon>Pichiomycetes</taxon>
        <taxon>Serinales incertae sedis</taxon>
        <taxon>Babjeviella</taxon>
    </lineage>
</organism>
<reference evidence="2" key="1">
    <citation type="submission" date="2016-05" db="EMBL/GenBank/DDBJ databases">
        <title>Comparative genomics of biotechnologically important yeasts.</title>
        <authorList>
            <consortium name="DOE Joint Genome Institute"/>
            <person name="Riley R."/>
            <person name="Haridas S."/>
            <person name="Wolfe K.H."/>
            <person name="Lopes M.R."/>
            <person name="Hittinger C.T."/>
            <person name="Goker M."/>
            <person name="Salamov A."/>
            <person name="Wisecaver J."/>
            <person name="Long T.M."/>
            <person name="Aerts A.L."/>
            <person name="Barry K."/>
            <person name="Choi C."/>
            <person name="Clum A."/>
            <person name="Coughlan A.Y."/>
            <person name="Deshpande S."/>
            <person name="Douglass A.P."/>
            <person name="Hanson S.J."/>
            <person name="Klenk H.-P."/>
            <person name="Labutti K."/>
            <person name="Lapidus A."/>
            <person name="Lindquist E."/>
            <person name="Lipzen A."/>
            <person name="Meier-Kolthoff J.P."/>
            <person name="Ohm R.A."/>
            <person name="Otillar R.P."/>
            <person name="Pangilinan J."/>
            <person name="Peng Y."/>
            <person name="Rokas A."/>
            <person name="Rosa C.A."/>
            <person name="Scheuner C."/>
            <person name="Sibirny A.A."/>
            <person name="Slot J.C."/>
            <person name="Stielow J.B."/>
            <person name="Sun H."/>
            <person name="Kurtzman C.P."/>
            <person name="Blackwell M."/>
            <person name="Grigoriev I.V."/>
            <person name="Jeffries T.W."/>
        </authorList>
    </citation>
    <scope>NUCLEOTIDE SEQUENCE [LARGE SCALE GENOMIC DNA]</scope>
    <source>
        <strain evidence="2">NRRL Y-12698</strain>
    </source>
</reference>
<dbReference type="RefSeq" id="XP_018987463.1">
    <property type="nucleotide sequence ID" value="XM_019126885.1"/>
</dbReference>
<sequence>MPLPYHQLLDHQIAVRALYRQTLRHIRHLPQVYRNSTEVVPSPKLLHDELRKQYKCFQKVKMTHAFHSPAVIQQQLLQGMEVEAKLRDLYIRPETLLEFVVFVRALLQSSTTPIDPEKLQTAETVQKLHEADQARQLSSHLFTHKYLKNQQDQLKLPRTIDPKYRAILHDEFIHSQRVRTLHDFQKFIQDKPAQVRKLAVTFHGNSQLSFLRYPGGKQSIAVNRLIQHMKKRYQYVLDHTATMETQYKPLCEMEATWEVVMGESGTTKERTDEWMRPYQEYITNCNSQLQRKQRKLDDHAKKVLTEAKIAEAQHEYDEKFTNAQARFAAFVQDCEQFNKDHGGAWRCDDPHLDVYRGGVHDLDMLMKKHCIGK</sequence>
<dbReference type="GeneID" id="30144739"/>
<proteinExistence type="predicted"/>
<evidence type="ECO:0000313" key="1">
    <source>
        <dbReference type="EMBL" id="ODQ82135.1"/>
    </source>
</evidence>
<gene>
    <name evidence="1" type="ORF">BABINDRAFT_116495</name>
</gene>
<accession>A0A1E3QWT1</accession>
<protein>
    <submittedName>
        <fullName evidence="1">Uncharacterized protein</fullName>
    </submittedName>
</protein>
<dbReference type="Proteomes" id="UP000094336">
    <property type="component" value="Unassembled WGS sequence"/>
</dbReference>
<keyword evidence="2" id="KW-1185">Reference proteome</keyword>
<dbReference type="AlphaFoldDB" id="A0A1E3QWT1"/>